<dbReference type="EC" id="3.2.2.-" evidence="5"/>
<dbReference type="GO" id="GO:0003677">
    <property type="term" value="F:DNA binding"/>
    <property type="evidence" value="ECO:0007669"/>
    <property type="project" value="InterPro"/>
</dbReference>
<dbReference type="GO" id="GO:0006284">
    <property type="term" value="P:base-excision repair"/>
    <property type="evidence" value="ECO:0007669"/>
    <property type="project" value="InterPro"/>
</dbReference>
<reference evidence="6 7" key="1">
    <citation type="submission" date="2019-02" db="EMBL/GenBank/DDBJ databases">
        <title>Deep-cultivation of Planctomycetes and their phenomic and genomic characterization uncovers novel biology.</title>
        <authorList>
            <person name="Wiegand S."/>
            <person name="Jogler M."/>
            <person name="Boedeker C."/>
            <person name="Pinto D."/>
            <person name="Vollmers J."/>
            <person name="Rivas-Marin E."/>
            <person name="Kohn T."/>
            <person name="Peeters S.H."/>
            <person name="Heuer A."/>
            <person name="Rast P."/>
            <person name="Oberbeckmann S."/>
            <person name="Bunk B."/>
            <person name="Jeske O."/>
            <person name="Meyerdierks A."/>
            <person name="Storesund J.E."/>
            <person name="Kallscheuer N."/>
            <person name="Luecker S."/>
            <person name="Lage O.M."/>
            <person name="Pohl T."/>
            <person name="Merkel B.J."/>
            <person name="Hornburger P."/>
            <person name="Mueller R.-W."/>
            <person name="Bruemmer F."/>
            <person name="Labrenz M."/>
            <person name="Spormann A.M."/>
            <person name="Op Den Camp H."/>
            <person name="Overmann J."/>
            <person name="Amann R."/>
            <person name="Jetten M.S.M."/>
            <person name="Mascher T."/>
            <person name="Medema M.H."/>
            <person name="Devos D.P."/>
            <person name="Kaster A.-K."/>
            <person name="Ovreas L."/>
            <person name="Rohde M."/>
            <person name="Galperin M.Y."/>
            <person name="Jogler C."/>
        </authorList>
    </citation>
    <scope>NUCLEOTIDE SEQUENCE [LARGE SCALE GENOMIC DNA]</scope>
    <source>
        <strain evidence="6 7">CA85</strain>
    </source>
</reference>
<evidence type="ECO:0000313" key="6">
    <source>
        <dbReference type="EMBL" id="TWT74783.1"/>
    </source>
</evidence>
<evidence type="ECO:0000256" key="3">
    <source>
        <dbReference type="ARBA" id="ARBA00022801"/>
    </source>
</evidence>
<dbReference type="HAMAP" id="MF_00527">
    <property type="entry name" value="3MGH"/>
    <property type="match status" value="1"/>
</dbReference>
<comment type="caution">
    <text evidence="6">The sequence shown here is derived from an EMBL/GenBank/DDBJ whole genome shotgun (WGS) entry which is preliminary data.</text>
</comment>
<dbReference type="Gene3D" id="3.10.300.10">
    <property type="entry name" value="Methylpurine-DNA glycosylase (MPG)"/>
    <property type="match status" value="1"/>
</dbReference>
<dbReference type="SUPFAM" id="SSF50486">
    <property type="entry name" value="FMT C-terminal domain-like"/>
    <property type="match status" value="1"/>
</dbReference>
<dbReference type="PANTHER" id="PTHR10429">
    <property type="entry name" value="DNA-3-METHYLADENINE GLYCOSYLASE"/>
    <property type="match status" value="1"/>
</dbReference>
<dbReference type="NCBIfam" id="TIGR00567">
    <property type="entry name" value="3mg"/>
    <property type="match status" value="1"/>
</dbReference>
<dbReference type="CDD" id="cd00540">
    <property type="entry name" value="AAG"/>
    <property type="match status" value="1"/>
</dbReference>
<name>A0A5C5YIU0_9BACT</name>
<organism evidence="6 7">
    <name type="scientific">Allorhodopirellula solitaria</name>
    <dbReference type="NCBI Taxonomy" id="2527987"/>
    <lineage>
        <taxon>Bacteria</taxon>
        <taxon>Pseudomonadati</taxon>
        <taxon>Planctomycetota</taxon>
        <taxon>Planctomycetia</taxon>
        <taxon>Pirellulales</taxon>
        <taxon>Pirellulaceae</taxon>
        <taxon>Allorhodopirellula</taxon>
    </lineage>
</organism>
<protein>
    <recommendedName>
        <fullName evidence="5">Putative 3-methyladenine DNA glycosylase</fullName>
        <ecNumber evidence="5">3.2.2.-</ecNumber>
    </recommendedName>
</protein>
<dbReference type="InterPro" id="IPR003180">
    <property type="entry name" value="MPG"/>
</dbReference>
<evidence type="ECO:0000256" key="5">
    <source>
        <dbReference type="HAMAP-Rule" id="MF_00527"/>
    </source>
</evidence>
<dbReference type="Pfam" id="PF02245">
    <property type="entry name" value="Pur_DNA_glyco"/>
    <property type="match status" value="1"/>
</dbReference>
<evidence type="ECO:0000256" key="4">
    <source>
        <dbReference type="ARBA" id="ARBA00023204"/>
    </source>
</evidence>
<dbReference type="Proteomes" id="UP000318053">
    <property type="component" value="Unassembled WGS sequence"/>
</dbReference>
<keyword evidence="7" id="KW-1185">Reference proteome</keyword>
<accession>A0A5C5YIU0</accession>
<evidence type="ECO:0000256" key="1">
    <source>
        <dbReference type="ARBA" id="ARBA00009232"/>
    </source>
</evidence>
<keyword evidence="2 5" id="KW-0227">DNA damage</keyword>
<gene>
    <name evidence="6" type="ORF">CA85_00680</name>
</gene>
<dbReference type="InterPro" id="IPR036995">
    <property type="entry name" value="MPG_sf"/>
</dbReference>
<dbReference type="InterPro" id="IPR011034">
    <property type="entry name" value="Formyl_transferase-like_C_sf"/>
</dbReference>
<sequence>MSSLPDADRLTRGFFQRDPLLVARDLLGCTLAHRVGGVWRGGWIVETEAYLSQGDPASHSARGRTPGNASMFAEPGRLYVYPIHAKHCLNFVTESEAIGSAVLIRAVEPVWGLRQMQRVRGTVDDRRITSGPGMLCQAMGVQRDCDGVDALSSRQWRVMAGQDVRERIRSSPRIGIRQAAELPLRFFVDGNRYVSGLARLHSRPRRETLLPR</sequence>
<dbReference type="NCBIfam" id="NF002003">
    <property type="entry name" value="PRK00802.1-3"/>
    <property type="match status" value="1"/>
</dbReference>
<dbReference type="OrthoDB" id="9794313at2"/>
<dbReference type="GO" id="GO:0003905">
    <property type="term" value="F:alkylbase DNA N-glycosylase activity"/>
    <property type="evidence" value="ECO:0007669"/>
    <property type="project" value="InterPro"/>
</dbReference>
<dbReference type="RefSeq" id="WP_146389119.1">
    <property type="nucleotide sequence ID" value="NZ_SJPK01000001.1"/>
</dbReference>
<dbReference type="EMBL" id="SJPK01000001">
    <property type="protein sequence ID" value="TWT74783.1"/>
    <property type="molecule type" value="Genomic_DNA"/>
</dbReference>
<comment type="similarity">
    <text evidence="1 5">Belongs to the DNA glycosylase MPG family.</text>
</comment>
<dbReference type="FunFam" id="3.10.300.10:FF:000001">
    <property type="entry name" value="Putative 3-methyladenine DNA glycosylase"/>
    <property type="match status" value="1"/>
</dbReference>
<evidence type="ECO:0000313" key="7">
    <source>
        <dbReference type="Proteomes" id="UP000318053"/>
    </source>
</evidence>
<dbReference type="PANTHER" id="PTHR10429:SF0">
    <property type="entry name" value="DNA-3-METHYLADENINE GLYCOSYLASE"/>
    <property type="match status" value="1"/>
</dbReference>
<dbReference type="AlphaFoldDB" id="A0A5C5YIU0"/>
<keyword evidence="4 5" id="KW-0234">DNA repair</keyword>
<proteinExistence type="inferred from homology"/>
<keyword evidence="3 5" id="KW-0378">Hydrolase</keyword>
<evidence type="ECO:0000256" key="2">
    <source>
        <dbReference type="ARBA" id="ARBA00022763"/>
    </source>
</evidence>